<dbReference type="NCBIfam" id="TIGR01730">
    <property type="entry name" value="RND_mfp"/>
    <property type="match status" value="1"/>
</dbReference>
<evidence type="ECO:0000313" key="8">
    <source>
        <dbReference type="Proteomes" id="UP000244173"/>
    </source>
</evidence>
<evidence type="ECO:0000259" key="4">
    <source>
        <dbReference type="Pfam" id="PF25876"/>
    </source>
</evidence>
<feature type="domain" description="Multidrug resistance protein MdtA-like C-terminal permuted SH3" evidence="6">
    <location>
        <begin position="287"/>
        <end position="342"/>
    </location>
</feature>
<dbReference type="AlphaFoldDB" id="A0A2S0P7E5"/>
<evidence type="ECO:0000256" key="2">
    <source>
        <dbReference type="SAM" id="MobiDB-lite"/>
    </source>
</evidence>
<feature type="signal peptide" evidence="3">
    <location>
        <begin position="1"/>
        <end position="18"/>
    </location>
</feature>
<dbReference type="GO" id="GO:0015562">
    <property type="term" value="F:efflux transmembrane transporter activity"/>
    <property type="evidence" value="ECO:0007669"/>
    <property type="project" value="TreeGrafter"/>
</dbReference>
<name>A0A2S0P7E5_9NEIS</name>
<keyword evidence="3" id="KW-0732">Signal</keyword>
<dbReference type="PANTHER" id="PTHR30469:SF18">
    <property type="entry name" value="RESISTANCE-NODULATION-CELL DIVISION (RND) EFFLUX MEMBRANE FUSION PROTEIN-RELATED"/>
    <property type="match status" value="1"/>
</dbReference>
<dbReference type="InterPro" id="IPR058792">
    <property type="entry name" value="Beta-barrel_RND_2"/>
</dbReference>
<dbReference type="InterPro" id="IPR058627">
    <property type="entry name" value="MdtA-like_C"/>
</dbReference>
<dbReference type="PANTHER" id="PTHR30469">
    <property type="entry name" value="MULTIDRUG RESISTANCE PROTEIN MDTA"/>
    <property type="match status" value="1"/>
</dbReference>
<dbReference type="SUPFAM" id="SSF111369">
    <property type="entry name" value="HlyD-like secretion proteins"/>
    <property type="match status" value="1"/>
</dbReference>
<accession>A0A2S0P7E5</accession>
<dbReference type="Gene3D" id="2.40.50.100">
    <property type="match status" value="1"/>
</dbReference>
<evidence type="ECO:0000256" key="3">
    <source>
        <dbReference type="SAM" id="SignalP"/>
    </source>
</evidence>
<keyword evidence="8" id="KW-1185">Reference proteome</keyword>
<reference evidence="7 8" key="1">
    <citation type="submission" date="2018-04" db="EMBL/GenBank/DDBJ databases">
        <title>Denitrifier Microvirgula.</title>
        <authorList>
            <person name="Anderson E."/>
            <person name="Jang J."/>
            <person name="Ishii S."/>
        </authorList>
    </citation>
    <scope>NUCLEOTIDE SEQUENCE [LARGE SCALE GENOMIC DNA]</scope>
    <source>
        <strain evidence="7 8">BE2.4</strain>
    </source>
</reference>
<dbReference type="Gene3D" id="1.10.287.470">
    <property type="entry name" value="Helix hairpin bin"/>
    <property type="match status" value="1"/>
</dbReference>
<dbReference type="Gene3D" id="2.40.30.170">
    <property type="match status" value="1"/>
</dbReference>
<organism evidence="7 8">
    <name type="scientific">Microvirgula aerodenitrificans</name>
    <dbReference type="NCBI Taxonomy" id="57480"/>
    <lineage>
        <taxon>Bacteria</taxon>
        <taxon>Pseudomonadati</taxon>
        <taxon>Pseudomonadota</taxon>
        <taxon>Betaproteobacteria</taxon>
        <taxon>Neisseriales</taxon>
        <taxon>Aquaspirillaceae</taxon>
        <taxon>Microvirgula</taxon>
    </lineage>
</organism>
<dbReference type="Gene3D" id="2.40.420.20">
    <property type="match status" value="1"/>
</dbReference>
<comment type="similarity">
    <text evidence="1">Belongs to the membrane fusion protein (MFP) (TC 8.A.1) family.</text>
</comment>
<evidence type="ECO:0000259" key="5">
    <source>
        <dbReference type="Pfam" id="PF25954"/>
    </source>
</evidence>
<dbReference type="STRING" id="1122240.GCA_000620105_00553"/>
<feature type="region of interest" description="Disordered" evidence="2">
    <location>
        <begin position="352"/>
        <end position="380"/>
    </location>
</feature>
<evidence type="ECO:0000256" key="1">
    <source>
        <dbReference type="ARBA" id="ARBA00009477"/>
    </source>
</evidence>
<dbReference type="Pfam" id="PF25876">
    <property type="entry name" value="HH_MFP_RND"/>
    <property type="match status" value="1"/>
</dbReference>
<gene>
    <name evidence="7" type="ORF">DAI18_04060</name>
</gene>
<sequence length="380" mass="40869">MPKRTLLIPVLLASLILAACKDRPAVEEEIRPVRTTVVGEDAVAATQRFAADIRARHESPQGFRVAGKVTERLVDPGAMVRTGQPLLRLDPADLGLELTARQAQLAAAESDYRQQETDLARYQGLLAQHFISQAEFDRRASGVVVAREKVKQARADLAVSQNRRAYATLTAERDGVVSRIDAEPGQVVQAGQTVVTLAVPGEREAVVNVPEARLAAFRTASAYSVQLWNDGRRYPATLRELAPVADPVSRTYQARLSIPAADDAVKLGMSATVFVTGRDQPAQMRLPLTAVLDEQGRHAVWVLDGKTLRVKKRAVTLAGIDSQTVTVASGVRAGETVVTAGVHLLRDGMRVRRLDPSPRPGKPALAQVGTDKATASGGQP</sequence>
<dbReference type="OrthoDB" id="9806939at2"/>
<dbReference type="PROSITE" id="PS51257">
    <property type="entry name" value="PROKAR_LIPOPROTEIN"/>
    <property type="match status" value="1"/>
</dbReference>
<protein>
    <submittedName>
        <fullName evidence="7">Efflux RND transporter periplasmic adaptor subunit</fullName>
    </submittedName>
</protein>
<dbReference type="InterPro" id="IPR058624">
    <property type="entry name" value="MdtA-like_HH"/>
</dbReference>
<dbReference type="EMBL" id="CP028519">
    <property type="protein sequence ID" value="AVY93309.1"/>
    <property type="molecule type" value="Genomic_DNA"/>
</dbReference>
<dbReference type="RefSeq" id="WP_107888797.1">
    <property type="nucleotide sequence ID" value="NZ_CP028519.1"/>
</dbReference>
<dbReference type="InterPro" id="IPR006143">
    <property type="entry name" value="RND_pump_MFP"/>
</dbReference>
<dbReference type="Proteomes" id="UP000244173">
    <property type="component" value="Chromosome"/>
</dbReference>
<dbReference type="GO" id="GO:1990281">
    <property type="term" value="C:efflux pump complex"/>
    <property type="evidence" value="ECO:0007669"/>
    <property type="project" value="TreeGrafter"/>
</dbReference>
<feature type="chain" id="PRO_5015422506" evidence="3">
    <location>
        <begin position="19"/>
        <end position="380"/>
    </location>
</feature>
<evidence type="ECO:0000313" key="7">
    <source>
        <dbReference type="EMBL" id="AVY93309.1"/>
    </source>
</evidence>
<evidence type="ECO:0000259" key="6">
    <source>
        <dbReference type="Pfam" id="PF25967"/>
    </source>
</evidence>
<feature type="domain" description="CusB-like beta-barrel" evidence="5">
    <location>
        <begin position="206"/>
        <end position="276"/>
    </location>
</feature>
<feature type="domain" description="Multidrug resistance protein MdtA-like alpha-helical hairpin" evidence="4">
    <location>
        <begin position="98"/>
        <end position="160"/>
    </location>
</feature>
<dbReference type="Pfam" id="PF25954">
    <property type="entry name" value="Beta-barrel_RND_2"/>
    <property type="match status" value="1"/>
</dbReference>
<proteinExistence type="inferred from homology"/>
<dbReference type="KEGG" id="maer:DAI18_04060"/>
<dbReference type="Pfam" id="PF25967">
    <property type="entry name" value="RND-MFP_C"/>
    <property type="match status" value="1"/>
</dbReference>